<dbReference type="InterPro" id="IPR009050">
    <property type="entry name" value="Globin-like_sf"/>
</dbReference>
<protein>
    <recommendedName>
        <fullName evidence="1">Globin-sensor domain-containing protein</fullName>
    </recommendedName>
</protein>
<accession>A0AAP8BEH9</accession>
<comment type="caution">
    <text evidence="2">The sequence shown here is derived from an EMBL/GenBank/DDBJ whole genome shotgun (WGS) entry which is preliminary data.</text>
</comment>
<dbReference type="RefSeq" id="WP_002184480.1">
    <property type="nucleotide sequence ID" value="NZ_CM125442.1"/>
</dbReference>
<dbReference type="InterPro" id="IPR012292">
    <property type="entry name" value="Globin/Proto"/>
</dbReference>
<dbReference type="CDD" id="cd01068">
    <property type="entry name" value="globin_sensor"/>
    <property type="match status" value="1"/>
</dbReference>
<dbReference type="Proteomes" id="UP000194131">
    <property type="component" value="Unassembled WGS sequence"/>
</dbReference>
<evidence type="ECO:0000313" key="2">
    <source>
        <dbReference type="EMBL" id="OSX92789.1"/>
    </source>
</evidence>
<dbReference type="Pfam" id="PF11563">
    <property type="entry name" value="Protoglobin"/>
    <property type="match status" value="1"/>
</dbReference>
<organism evidence="2 3">
    <name type="scientific">Bacillus mycoides</name>
    <dbReference type="NCBI Taxonomy" id="1405"/>
    <lineage>
        <taxon>Bacteria</taxon>
        <taxon>Bacillati</taxon>
        <taxon>Bacillota</taxon>
        <taxon>Bacilli</taxon>
        <taxon>Bacillales</taxon>
        <taxon>Bacillaceae</taxon>
        <taxon>Bacillus</taxon>
        <taxon>Bacillus cereus group</taxon>
    </lineage>
</organism>
<dbReference type="SUPFAM" id="SSF46458">
    <property type="entry name" value="Globin-like"/>
    <property type="match status" value="1"/>
</dbReference>
<dbReference type="InterPro" id="IPR039379">
    <property type="entry name" value="Protoglobin_sensor_dom"/>
</dbReference>
<dbReference type="GO" id="GO:0020037">
    <property type="term" value="F:heme binding"/>
    <property type="evidence" value="ECO:0007669"/>
    <property type="project" value="InterPro"/>
</dbReference>
<name>A0AAP8BEH9_BACMY</name>
<feature type="domain" description="Globin-sensor" evidence="1">
    <location>
        <begin position="30"/>
        <end position="158"/>
    </location>
</feature>
<dbReference type="AlphaFoldDB" id="A0AAP8BEH9"/>
<dbReference type="GO" id="GO:0019825">
    <property type="term" value="F:oxygen binding"/>
    <property type="evidence" value="ECO:0007669"/>
    <property type="project" value="InterPro"/>
</dbReference>
<dbReference type="EMBL" id="MRWU01000006">
    <property type="protein sequence ID" value="OSX92789.1"/>
    <property type="molecule type" value="Genomic_DNA"/>
</dbReference>
<dbReference type="InterPro" id="IPR044398">
    <property type="entry name" value="Globin-sensor_dom"/>
</dbReference>
<dbReference type="Gene3D" id="1.10.490.10">
    <property type="entry name" value="Globins"/>
    <property type="match status" value="1"/>
</dbReference>
<proteinExistence type="predicted"/>
<evidence type="ECO:0000259" key="1">
    <source>
        <dbReference type="Pfam" id="PF11563"/>
    </source>
</evidence>
<reference evidence="2 3" key="1">
    <citation type="submission" date="2016-12" db="EMBL/GenBank/DDBJ databases">
        <title>Genome Sequences of Twelve Sporeforming Bacillus Species Isolated from Foods.</title>
        <authorList>
            <person name="De Jong A."/>
            <person name="Holsappel S."/>
            <person name="Kuipers O.P."/>
        </authorList>
    </citation>
    <scope>NUCLEOTIDE SEQUENCE [LARGE SCALE GENOMIC DNA]</scope>
    <source>
        <strain evidence="2 3">S3E15</strain>
    </source>
</reference>
<sequence length="165" mass="19573">MLGVFKRNKTNTSIIELSKGQQIIFNVPANSELKTQMDMLHISKEDLQIVKVLQPFIYEEIDWITEKFYTNITKQPNLIAVIERYSSIPKLKQTLKTHIKELFNGNMNEDFIEQRVRIAKRHVQIGLHRKWYTAAYQELSRSVIKILQTKISTIDDFFLLYKRNK</sequence>
<evidence type="ECO:0000313" key="3">
    <source>
        <dbReference type="Proteomes" id="UP000194131"/>
    </source>
</evidence>
<gene>
    <name evidence="2" type="ORF">S3E15_04965</name>
</gene>